<accession>A0ABD1WR25</accession>
<sequence>MGTSPTGVVQRSTGGNFMNDYIYWHEKLLMNITYGAHSGDCCSAGTRSNGERFLYLPIGTENNRRGSFRSGPHRSFVSVGNFRRLDKRKAVVDGEGETTTPGRGTEDNRDVEDSQKARRGREAPFQRG</sequence>
<proteinExistence type="predicted"/>
<comment type="caution">
    <text evidence="2">The sequence shown here is derived from an EMBL/GenBank/DDBJ whole genome shotgun (WGS) entry which is preliminary data.</text>
</comment>
<keyword evidence="3" id="KW-1185">Reference proteome</keyword>
<evidence type="ECO:0000256" key="1">
    <source>
        <dbReference type="SAM" id="MobiDB-lite"/>
    </source>
</evidence>
<organism evidence="2 3">
    <name type="scientific">Forsythia ovata</name>
    <dbReference type="NCBI Taxonomy" id="205694"/>
    <lineage>
        <taxon>Eukaryota</taxon>
        <taxon>Viridiplantae</taxon>
        <taxon>Streptophyta</taxon>
        <taxon>Embryophyta</taxon>
        <taxon>Tracheophyta</taxon>
        <taxon>Spermatophyta</taxon>
        <taxon>Magnoliopsida</taxon>
        <taxon>eudicotyledons</taxon>
        <taxon>Gunneridae</taxon>
        <taxon>Pentapetalae</taxon>
        <taxon>asterids</taxon>
        <taxon>lamiids</taxon>
        <taxon>Lamiales</taxon>
        <taxon>Oleaceae</taxon>
        <taxon>Forsythieae</taxon>
        <taxon>Forsythia</taxon>
    </lineage>
</organism>
<dbReference type="EMBL" id="JBFOLJ010000002">
    <property type="protein sequence ID" value="KAL2551935.1"/>
    <property type="molecule type" value="Genomic_DNA"/>
</dbReference>
<feature type="compositionally biased region" description="Basic and acidic residues" evidence="1">
    <location>
        <begin position="104"/>
        <end position="128"/>
    </location>
</feature>
<name>A0ABD1WR25_9LAMI</name>
<evidence type="ECO:0000313" key="2">
    <source>
        <dbReference type="EMBL" id="KAL2551935.1"/>
    </source>
</evidence>
<dbReference type="Proteomes" id="UP001604277">
    <property type="component" value="Unassembled WGS sequence"/>
</dbReference>
<protein>
    <submittedName>
        <fullName evidence="2">Uncharacterized protein</fullName>
    </submittedName>
</protein>
<gene>
    <name evidence="2" type="ORF">Fot_05554</name>
</gene>
<reference evidence="3" key="1">
    <citation type="submission" date="2024-07" db="EMBL/GenBank/DDBJ databases">
        <title>Two chromosome-level genome assemblies of Korean endemic species Abeliophyllum distichum and Forsythia ovata (Oleaceae).</title>
        <authorList>
            <person name="Jang H."/>
        </authorList>
    </citation>
    <scope>NUCLEOTIDE SEQUENCE [LARGE SCALE GENOMIC DNA]</scope>
</reference>
<evidence type="ECO:0000313" key="3">
    <source>
        <dbReference type="Proteomes" id="UP001604277"/>
    </source>
</evidence>
<feature type="region of interest" description="Disordered" evidence="1">
    <location>
        <begin position="90"/>
        <end position="128"/>
    </location>
</feature>
<dbReference type="AlphaFoldDB" id="A0ABD1WR25"/>